<comment type="subunit">
    <text evidence="6">Monomer.</text>
</comment>
<proteinExistence type="inferred from homology"/>
<keyword evidence="11 17" id="KW-0460">Magnesium</keyword>
<dbReference type="InterPro" id="IPR006543">
    <property type="entry name" value="Histidinol-phos"/>
</dbReference>
<dbReference type="InterPro" id="IPR006549">
    <property type="entry name" value="HAD-SF_hydro_IIIA"/>
</dbReference>
<dbReference type="GO" id="GO:0046872">
    <property type="term" value="F:metal ion binding"/>
    <property type="evidence" value="ECO:0007669"/>
    <property type="project" value="UniProtKB-KW"/>
</dbReference>
<comment type="cofactor">
    <cofactor evidence="3 17">
        <name>Zn(2+)</name>
        <dbReference type="ChEBI" id="CHEBI:29105"/>
    </cofactor>
</comment>
<comment type="cofactor">
    <cofactor evidence="2 17">
        <name>Mg(2+)</name>
        <dbReference type="ChEBI" id="CHEBI:18420"/>
    </cofactor>
</comment>
<evidence type="ECO:0000256" key="15">
    <source>
        <dbReference type="PIRSR" id="PIRSR004682-1"/>
    </source>
</evidence>
<evidence type="ECO:0000256" key="7">
    <source>
        <dbReference type="ARBA" id="ARBA00022490"/>
    </source>
</evidence>
<evidence type="ECO:0000256" key="17">
    <source>
        <dbReference type="PIRSR" id="PIRSR004682-4"/>
    </source>
</evidence>
<reference evidence="18 19" key="1">
    <citation type="submission" date="2019-08" db="EMBL/GenBank/DDBJ databases">
        <title>Bioinformatics analysis of the strain L3 and L5.</title>
        <authorList>
            <person name="Li X."/>
        </authorList>
    </citation>
    <scope>NUCLEOTIDE SEQUENCE [LARGE SCALE GENOMIC DNA]</scope>
    <source>
        <strain evidence="18 19">L3</strain>
    </source>
</reference>
<dbReference type="PANTHER" id="PTHR42891">
    <property type="entry name" value="D-GLYCERO-BETA-D-MANNO-HEPTOSE-1,7-BISPHOSPHATE 7-PHOSPHATASE"/>
    <property type="match status" value="1"/>
</dbReference>
<keyword evidence="12 14" id="KW-0119">Carbohydrate metabolism</keyword>
<keyword evidence="9 14" id="KW-0378">Hydrolase</keyword>
<dbReference type="CDD" id="cd07503">
    <property type="entry name" value="HAD_HisB-N"/>
    <property type="match status" value="1"/>
</dbReference>
<evidence type="ECO:0000256" key="6">
    <source>
        <dbReference type="ARBA" id="ARBA00011245"/>
    </source>
</evidence>
<comment type="similarity">
    <text evidence="13 14">Belongs to the gmhB family.</text>
</comment>
<feature type="site" description="Contributes to substrate recognition" evidence="16">
    <location>
        <position position="100"/>
    </location>
</feature>
<comment type="caution">
    <text evidence="18">The sequence shown here is derived from an EMBL/GenBank/DDBJ whole genome shotgun (WGS) entry which is preliminary data.</text>
</comment>
<dbReference type="GO" id="GO:0005737">
    <property type="term" value="C:cytoplasm"/>
    <property type="evidence" value="ECO:0007669"/>
    <property type="project" value="UniProtKB-SubCell"/>
</dbReference>
<feature type="site" description="Stabilizes the phosphoryl group" evidence="16">
    <location>
        <position position="50"/>
    </location>
</feature>
<evidence type="ECO:0000256" key="10">
    <source>
        <dbReference type="ARBA" id="ARBA00022833"/>
    </source>
</evidence>
<accession>A0A640WEU9</accession>
<dbReference type="Gene3D" id="3.40.50.1000">
    <property type="entry name" value="HAD superfamily/HAD-like"/>
    <property type="match status" value="1"/>
</dbReference>
<evidence type="ECO:0000256" key="13">
    <source>
        <dbReference type="ARBA" id="ARBA00061616"/>
    </source>
</evidence>
<feature type="binding site" evidence="17">
    <location>
        <position position="97"/>
    </location>
    <ligand>
        <name>Zn(2+)</name>
        <dbReference type="ChEBI" id="CHEBI:29105"/>
    </ligand>
</feature>
<evidence type="ECO:0000256" key="1">
    <source>
        <dbReference type="ARBA" id="ARBA00001226"/>
    </source>
</evidence>
<feature type="site" description="Stabilizes the phosphoryl group" evidence="16">
    <location>
        <position position="101"/>
    </location>
</feature>
<evidence type="ECO:0000256" key="14">
    <source>
        <dbReference type="PIRNR" id="PIRNR004682"/>
    </source>
</evidence>
<dbReference type="GO" id="GO:0005975">
    <property type="term" value="P:carbohydrate metabolic process"/>
    <property type="evidence" value="ECO:0007669"/>
    <property type="project" value="InterPro"/>
</dbReference>
<dbReference type="FunFam" id="3.40.50.1000:FF:000168">
    <property type="entry name" value="D,D-heptose 1,7-bisphosphate phosphatase"/>
    <property type="match status" value="1"/>
</dbReference>
<dbReference type="PIRSF" id="PIRSF004682">
    <property type="entry name" value="GmhB"/>
    <property type="match status" value="1"/>
</dbReference>
<dbReference type="InterPro" id="IPR036412">
    <property type="entry name" value="HAD-like_sf"/>
</dbReference>
<keyword evidence="7 14" id="KW-0963">Cytoplasm</keyword>
<gene>
    <name evidence="18" type="primary">gmhB</name>
    <name evidence="18" type="ORF">F0A16_09105</name>
</gene>
<protein>
    <recommendedName>
        <fullName evidence="14">D,D-heptose 1,7-bisphosphate phosphatase</fullName>
        <ecNumber evidence="14">3.1.3.-</ecNumber>
    </recommendedName>
</protein>
<comment type="catalytic activity">
    <reaction evidence="1">
        <text>D-glycero-beta-D-manno-heptose 1,7-bisphosphate + H2O = D-glycero-beta-D-manno-heptose 1-phosphate + phosphate</text>
        <dbReference type="Rhea" id="RHEA:28518"/>
        <dbReference type="ChEBI" id="CHEBI:15377"/>
        <dbReference type="ChEBI" id="CHEBI:43474"/>
        <dbReference type="ChEBI" id="CHEBI:60208"/>
        <dbReference type="ChEBI" id="CHEBI:61593"/>
        <dbReference type="EC" id="3.1.3.82"/>
    </reaction>
</comment>
<evidence type="ECO:0000256" key="12">
    <source>
        <dbReference type="ARBA" id="ARBA00023277"/>
    </source>
</evidence>
<evidence type="ECO:0000256" key="9">
    <source>
        <dbReference type="ARBA" id="ARBA00022801"/>
    </source>
</evidence>
<dbReference type="InterPro" id="IPR004446">
    <property type="entry name" value="Heptose_bisP_phosphatase"/>
</dbReference>
<evidence type="ECO:0000256" key="8">
    <source>
        <dbReference type="ARBA" id="ARBA00022723"/>
    </source>
</evidence>
<dbReference type="InterPro" id="IPR023214">
    <property type="entry name" value="HAD_sf"/>
</dbReference>
<dbReference type="Proteomes" id="UP000466024">
    <property type="component" value="Unassembled WGS sequence"/>
</dbReference>
<dbReference type="NCBIfam" id="NF006506">
    <property type="entry name" value="PRK08942.1"/>
    <property type="match status" value="1"/>
</dbReference>
<evidence type="ECO:0000256" key="5">
    <source>
        <dbReference type="ARBA" id="ARBA00004708"/>
    </source>
</evidence>
<organism evidence="18 19">
    <name type="scientific">Salinicola corii</name>
    <dbReference type="NCBI Taxonomy" id="2606937"/>
    <lineage>
        <taxon>Bacteria</taxon>
        <taxon>Pseudomonadati</taxon>
        <taxon>Pseudomonadota</taxon>
        <taxon>Gammaproteobacteria</taxon>
        <taxon>Oceanospirillales</taxon>
        <taxon>Halomonadaceae</taxon>
        <taxon>Salinicola</taxon>
    </lineage>
</organism>
<evidence type="ECO:0000256" key="4">
    <source>
        <dbReference type="ARBA" id="ARBA00004496"/>
    </source>
</evidence>
<keyword evidence="19" id="KW-1185">Reference proteome</keyword>
<dbReference type="PANTHER" id="PTHR42891:SF1">
    <property type="entry name" value="D-GLYCERO-BETA-D-MANNO-HEPTOSE-1,7-BISPHOSPHATE 7-PHOSPHATASE"/>
    <property type="match status" value="1"/>
</dbReference>
<evidence type="ECO:0000313" key="18">
    <source>
        <dbReference type="EMBL" id="KAA0018654.1"/>
    </source>
</evidence>
<dbReference type="RefSeq" id="WP_149435079.1">
    <property type="nucleotide sequence ID" value="NZ_VTPX01000004.1"/>
</dbReference>
<sequence>MKLVILDRDGVINRDSEAYIKSLGEWHPYPDSIRAIARLHQKGWKVAIATNQSGIGRGYYTLDTLEAIHDRLIDLVEQAGGEISAIAYCPHRPEEACECRKPKPGMLLDIQKSLNFKVCDECWMVGDSLRDIQAGLAVGCRTALVETGNGIDSLDGLPQLAPEAWVCRDLASFVEQLLHNDHN</sequence>
<feature type="active site" description="Proton donor" evidence="15">
    <location>
        <position position="9"/>
    </location>
</feature>
<feature type="binding site" evidence="17">
    <location>
        <position position="89"/>
    </location>
    <ligand>
        <name>Zn(2+)</name>
        <dbReference type="ChEBI" id="CHEBI:29105"/>
    </ligand>
</feature>
<dbReference type="GO" id="GO:0034200">
    <property type="term" value="F:D-glycero-beta-D-manno-heptose 1,7-bisphosphate 7-phosphatase activity"/>
    <property type="evidence" value="ECO:0007669"/>
    <property type="project" value="UniProtKB-EC"/>
</dbReference>
<keyword evidence="8 17" id="KW-0479">Metal-binding</keyword>
<evidence type="ECO:0000256" key="11">
    <source>
        <dbReference type="ARBA" id="ARBA00022842"/>
    </source>
</evidence>
<evidence type="ECO:0000256" key="3">
    <source>
        <dbReference type="ARBA" id="ARBA00001947"/>
    </source>
</evidence>
<feature type="binding site" evidence="17">
    <location>
        <position position="7"/>
    </location>
    <ligand>
        <name>Mg(2+)</name>
        <dbReference type="ChEBI" id="CHEBI:18420"/>
    </ligand>
</feature>
<feature type="binding site" evidence="17">
    <location>
        <position position="91"/>
    </location>
    <ligand>
        <name>Zn(2+)</name>
        <dbReference type="ChEBI" id="CHEBI:29105"/>
    </ligand>
</feature>
<dbReference type="NCBIfam" id="TIGR01656">
    <property type="entry name" value="Histidinol-ppas"/>
    <property type="match status" value="1"/>
</dbReference>
<feature type="binding site" evidence="17">
    <location>
        <position position="9"/>
    </location>
    <ligand>
        <name>Mg(2+)</name>
        <dbReference type="ChEBI" id="CHEBI:18420"/>
    </ligand>
</feature>
<name>A0A640WEU9_9GAMM</name>
<dbReference type="AlphaFoldDB" id="A0A640WEU9"/>
<comment type="pathway">
    <text evidence="5">Nucleotide-sugar biosynthesis; ADP-L-glycero-beta-D-manno-heptose biosynthesis; ADP-L-glycero-beta-D-manno-heptose from D-glycero-beta-D-manno-heptose 7-phosphate: step 2/4.</text>
</comment>
<dbReference type="EC" id="3.1.3.-" evidence="14"/>
<comment type="subcellular location">
    <subcellularLocation>
        <location evidence="4 14">Cytoplasm</location>
    </subcellularLocation>
</comment>
<evidence type="ECO:0000313" key="19">
    <source>
        <dbReference type="Proteomes" id="UP000466024"/>
    </source>
</evidence>
<dbReference type="EMBL" id="VTPX01000004">
    <property type="protein sequence ID" value="KAA0018654.1"/>
    <property type="molecule type" value="Genomic_DNA"/>
</dbReference>
<feature type="binding site" evidence="17">
    <location>
        <position position="127"/>
    </location>
    <ligand>
        <name>Mg(2+)</name>
        <dbReference type="ChEBI" id="CHEBI:18420"/>
    </ligand>
</feature>
<evidence type="ECO:0000256" key="2">
    <source>
        <dbReference type="ARBA" id="ARBA00001946"/>
    </source>
</evidence>
<dbReference type="SUPFAM" id="SSF56784">
    <property type="entry name" value="HAD-like"/>
    <property type="match status" value="1"/>
</dbReference>
<dbReference type="NCBIfam" id="TIGR01662">
    <property type="entry name" value="HAD-SF-IIIA"/>
    <property type="match status" value="1"/>
</dbReference>
<feature type="active site" description="Nucleophile" evidence="15">
    <location>
        <position position="7"/>
    </location>
</feature>
<feature type="binding site" evidence="17">
    <location>
        <position position="99"/>
    </location>
    <ligand>
        <name>Zn(2+)</name>
        <dbReference type="ChEBI" id="CHEBI:29105"/>
    </ligand>
</feature>
<evidence type="ECO:0000256" key="16">
    <source>
        <dbReference type="PIRSR" id="PIRSR004682-3"/>
    </source>
</evidence>
<dbReference type="Pfam" id="PF13242">
    <property type="entry name" value="Hydrolase_like"/>
    <property type="match status" value="1"/>
</dbReference>
<keyword evidence="10 17" id="KW-0862">Zinc</keyword>